<name>A0AA36GXH5_CYLNA</name>
<evidence type="ECO:0000313" key="2">
    <source>
        <dbReference type="Proteomes" id="UP001176961"/>
    </source>
</evidence>
<keyword evidence="2" id="KW-1185">Reference proteome</keyword>
<evidence type="ECO:0000313" key="1">
    <source>
        <dbReference type="EMBL" id="CAJ0599894.1"/>
    </source>
</evidence>
<comment type="caution">
    <text evidence="1">The sequence shown here is derived from an EMBL/GenBank/DDBJ whole genome shotgun (WGS) entry which is preliminary data.</text>
</comment>
<dbReference type="Proteomes" id="UP001176961">
    <property type="component" value="Unassembled WGS sequence"/>
</dbReference>
<dbReference type="EMBL" id="CATQJL010000223">
    <property type="protein sequence ID" value="CAJ0599894.1"/>
    <property type="molecule type" value="Genomic_DNA"/>
</dbReference>
<proteinExistence type="predicted"/>
<gene>
    <name evidence="1" type="ORF">CYNAS_LOCUS11877</name>
</gene>
<reference evidence="1" key="1">
    <citation type="submission" date="2023-07" db="EMBL/GenBank/DDBJ databases">
        <authorList>
            <consortium name="CYATHOMIX"/>
        </authorList>
    </citation>
    <scope>NUCLEOTIDE SEQUENCE</scope>
    <source>
        <strain evidence="1">N/A</strain>
    </source>
</reference>
<protein>
    <submittedName>
        <fullName evidence="1">Uncharacterized protein</fullName>
    </submittedName>
</protein>
<sequence>MKSKEEVYQCKTGKALLILEGKTMPCENDEDCNRVLGQELAHQSKWDYECIKSGNALPYCCPVHKCGDDFTYMRTELECSDPEDCMKEQEDQSDAEARAVCTPYVEKNVENGKRCCPVSK</sequence>
<dbReference type="AlphaFoldDB" id="A0AA36GXH5"/>
<organism evidence="1 2">
    <name type="scientific">Cylicocyclus nassatus</name>
    <name type="common">Nematode worm</name>
    <dbReference type="NCBI Taxonomy" id="53992"/>
    <lineage>
        <taxon>Eukaryota</taxon>
        <taxon>Metazoa</taxon>
        <taxon>Ecdysozoa</taxon>
        <taxon>Nematoda</taxon>
        <taxon>Chromadorea</taxon>
        <taxon>Rhabditida</taxon>
        <taxon>Rhabditina</taxon>
        <taxon>Rhabditomorpha</taxon>
        <taxon>Strongyloidea</taxon>
        <taxon>Strongylidae</taxon>
        <taxon>Cylicocyclus</taxon>
    </lineage>
</organism>
<accession>A0AA36GXH5</accession>